<proteinExistence type="predicted"/>
<evidence type="ECO:0000313" key="5">
    <source>
        <dbReference type="Proteomes" id="UP001431783"/>
    </source>
</evidence>
<name>A0AAW1UIM3_9CUCU</name>
<dbReference type="EMBL" id="JARQZJ010000077">
    <property type="protein sequence ID" value="KAK9882548.1"/>
    <property type="molecule type" value="Genomic_DNA"/>
</dbReference>
<feature type="transmembrane region" description="Helical" evidence="2">
    <location>
        <begin position="84"/>
        <end position="106"/>
    </location>
</feature>
<dbReference type="GO" id="GO:0016020">
    <property type="term" value="C:membrane"/>
    <property type="evidence" value="ECO:0007669"/>
    <property type="project" value="UniProtKB-SubCell"/>
</dbReference>
<feature type="transmembrane region" description="Helical" evidence="2">
    <location>
        <begin position="118"/>
        <end position="143"/>
    </location>
</feature>
<feature type="transmembrane region" description="Helical" evidence="2">
    <location>
        <begin position="401"/>
        <end position="420"/>
    </location>
</feature>
<keyword evidence="2" id="KW-0472">Membrane</keyword>
<evidence type="ECO:0000256" key="1">
    <source>
        <dbReference type="ARBA" id="ARBA00004141"/>
    </source>
</evidence>
<dbReference type="Gene3D" id="1.20.1250.20">
    <property type="entry name" value="MFS general substrate transporter like domains"/>
    <property type="match status" value="2"/>
</dbReference>
<dbReference type="SUPFAM" id="SSF103473">
    <property type="entry name" value="MFS general substrate transporter"/>
    <property type="match status" value="1"/>
</dbReference>
<comment type="caution">
    <text evidence="4">The sequence shown here is derived from an EMBL/GenBank/DDBJ whole genome shotgun (WGS) entry which is preliminary data.</text>
</comment>
<evidence type="ECO:0000256" key="2">
    <source>
        <dbReference type="SAM" id="Phobius"/>
    </source>
</evidence>
<dbReference type="PANTHER" id="PTHR11360:SF284">
    <property type="entry name" value="EG:103B4.3 PROTEIN-RELATED"/>
    <property type="match status" value="1"/>
</dbReference>
<keyword evidence="2" id="KW-1133">Transmembrane helix</keyword>
<gene>
    <name evidence="4" type="ORF">WA026_021895</name>
</gene>
<evidence type="ECO:0000313" key="4">
    <source>
        <dbReference type="EMBL" id="KAK9882548.1"/>
    </source>
</evidence>
<dbReference type="FunFam" id="1.20.1250.20:FF:000398">
    <property type="entry name" value="Monocarboxylate transporter 14"/>
    <property type="match status" value="1"/>
</dbReference>
<evidence type="ECO:0000259" key="3">
    <source>
        <dbReference type="PROSITE" id="PS50850"/>
    </source>
</evidence>
<dbReference type="PANTHER" id="PTHR11360">
    <property type="entry name" value="MONOCARBOXYLATE TRANSPORTER"/>
    <property type="match status" value="1"/>
</dbReference>
<feature type="domain" description="Major facilitator superfamily (MFS) profile" evidence="3">
    <location>
        <begin position="364"/>
        <end position="562"/>
    </location>
</feature>
<feature type="transmembrane region" description="Helical" evidence="2">
    <location>
        <begin position="359"/>
        <end position="381"/>
    </location>
</feature>
<feature type="transmembrane region" description="Helical" evidence="2">
    <location>
        <begin position="432"/>
        <end position="450"/>
    </location>
</feature>
<accession>A0AAW1UIM3</accession>
<keyword evidence="2" id="KW-0812">Transmembrane</keyword>
<reference evidence="4 5" key="1">
    <citation type="submission" date="2023-03" db="EMBL/GenBank/DDBJ databases">
        <title>Genome insight into feeding habits of ladybird beetles.</title>
        <authorList>
            <person name="Li H.-S."/>
            <person name="Huang Y.-H."/>
            <person name="Pang H."/>
        </authorList>
    </citation>
    <scope>NUCLEOTIDE SEQUENCE [LARGE SCALE GENOMIC DNA]</scope>
    <source>
        <strain evidence="4">SYSU_2023b</strain>
        <tissue evidence="4">Whole body</tissue>
    </source>
</reference>
<feature type="transmembrane region" description="Helical" evidence="2">
    <location>
        <begin position="456"/>
        <end position="479"/>
    </location>
</feature>
<dbReference type="InterPro" id="IPR020846">
    <property type="entry name" value="MFS_dom"/>
</dbReference>
<dbReference type="InterPro" id="IPR011701">
    <property type="entry name" value="MFS"/>
</dbReference>
<dbReference type="InterPro" id="IPR036259">
    <property type="entry name" value="MFS_trans_sf"/>
</dbReference>
<feature type="transmembrane region" description="Helical" evidence="2">
    <location>
        <begin position="33"/>
        <end position="53"/>
    </location>
</feature>
<dbReference type="GO" id="GO:0008028">
    <property type="term" value="F:monocarboxylic acid transmembrane transporter activity"/>
    <property type="evidence" value="ECO:0007669"/>
    <property type="project" value="TreeGrafter"/>
</dbReference>
<feature type="transmembrane region" description="Helical" evidence="2">
    <location>
        <begin position="149"/>
        <end position="168"/>
    </location>
</feature>
<dbReference type="CDD" id="cd17352">
    <property type="entry name" value="MFS_MCT_SLC16"/>
    <property type="match status" value="1"/>
</dbReference>
<feature type="transmembrane region" description="Helical" evidence="2">
    <location>
        <begin position="521"/>
        <end position="543"/>
    </location>
</feature>
<dbReference type="AlphaFoldDB" id="A0AAW1UIM3"/>
<organism evidence="4 5">
    <name type="scientific">Henosepilachna vigintioctopunctata</name>
    <dbReference type="NCBI Taxonomy" id="420089"/>
    <lineage>
        <taxon>Eukaryota</taxon>
        <taxon>Metazoa</taxon>
        <taxon>Ecdysozoa</taxon>
        <taxon>Arthropoda</taxon>
        <taxon>Hexapoda</taxon>
        <taxon>Insecta</taxon>
        <taxon>Pterygota</taxon>
        <taxon>Neoptera</taxon>
        <taxon>Endopterygota</taxon>
        <taxon>Coleoptera</taxon>
        <taxon>Polyphaga</taxon>
        <taxon>Cucujiformia</taxon>
        <taxon>Coccinelloidea</taxon>
        <taxon>Coccinellidae</taxon>
        <taxon>Epilachninae</taxon>
        <taxon>Epilachnini</taxon>
        <taxon>Henosepilachna</taxon>
    </lineage>
</organism>
<keyword evidence="5" id="KW-1185">Reference proteome</keyword>
<dbReference type="PROSITE" id="PS50850">
    <property type="entry name" value="MFS"/>
    <property type="match status" value="1"/>
</dbReference>
<protein>
    <recommendedName>
        <fullName evidence="3">Major facilitator superfamily (MFS) profile domain-containing protein</fullName>
    </recommendedName>
</protein>
<feature type="transmembrane region" description="Helical" evidence="2">
    <location>
        <begin position="491"/>
        <end position="509"/>
    </location>
</feature>
<feature type="transmembrane region" description="Helical" evidence="2">
    <location>
        <begin position="60"/>
        <end position="78"/>
    </location>
</feature>
<dbReference type="Pfam" id="PF07690">
    <property type="entry name" value="MFS_1"/>
    <property type="match status" value="2"/>
</dbReference>
<dbReference type="InterPro" id="IPR050327">
    <property type="entry name" value="Proton-linked_MCT"/>
</dbReference>
<comment type="subcellular location">
    <subcellularLocation>
        <location evidence="1">Membrane</location>
        <topology evidence="1">Multi-pass membrane protein</topology>
    </subcellularLocation>
</comment>
<dbReference type="Proteomes" id="UP001431783">
    <property type="component" value="Unassembled WGS sequence"/>
</dbReference>
<sequence length="562" mass="62131">MYKCISDGVTYSFGIFYDEFLDYFNEGKSKTSWILSALVGVTLCSGPLSSSLVNKYGCRPVTIVGSILASCCLIASTFAKNVTFIIFTIGIGAGIGFGLIYLPAIVSVTTYFEKKRSLATGIAVCGSGFGTFVFAPLITYLLAEFGWRGSILIISGIVLECIIFGSLFRPIEYDDVKDVDVENNKLQLKAVEGHLDIHVSDHELHKFPKNSENGQIHRPHSVAHFSLPKTSSYKYEHNGNVTTNGKFHSKSGARMAFSQPMLAVSFRNQFGSQHFRKHGPLDKPDVFYQGSLLNIPAYRSKQNLKNRQVEETAFLERKSSISYRKRKYEEEAEIKTTLCGVTCSPETRQTMKEMMDFSLFRDIIFILFTISNFLTSIGFNIPYVYIVPRAKSLGLSGKEGSTLIAIVGIANTIGRIVLGYLSDKTWVNRLHVYNWSLTICGISTMLSAFCTDFYSLAIYASVFGCTIGVYVGLTSVILVDLLGLDKLTNAFGLLLLFQGIASLVGPPLGGALYDWWNSYDYAFYLSGATVALSGIILFAIPSVQKCQARKSRRGLKTKPTEI</sequence>